<keyword evidence="3 5" id="KW-0106">Calcium</keyword>
<dbReference type="SMART" id="SM00112">
    <property type="entry name" value="CA"/>
    <property type="match status" value="9"/>
</dbReference>
<keyword evidence="6" id="KW-1133">Transmembrane helix</keyword>
<feature type="domain" description="Cadherin" evidence="7">
    <location>
        <begin position="621"/>
        <end position="706"/>
    </location>
</feature>
<dbReference type="InterPro" id="IPR039808">
    <property type="entry name" value="Cadherin"/>
</dbReference>
<feature type="domain" description="Cadherin" evidence="7">
    <location>
        <begin position="707"/>
        <end position="806"/>
    </location>
</feature>
<accession>A0A8S1GWD5</accession>
<dbReference type="GO" id="GO:0008013">
    <property type="term" value="F:beta-catenin binding"/>
    <property type="evidence" value="ECO:0007669"/>
    <property type="project" value="TreeGrafter"/>
</dbReference>
<evidence type="ECO:0000313" key="9">
    <source>
        <dbReference type="Proteomes" id="UP000835052"/>
    </source>
</evidence>
<feature type="domain" description="Cadherin" evidence="7">
    <location>
        <begin position="917"/>
        <end position="1018"/>
    </location>
</feature>
<dbReference type="Proteomes" id="UP000835052">
    <property type="component" value="Unassembled WGS sequence"/>
</dbReference>
<comment type="caution">
    <text evidence="8">The sequence shown here is derived from an EMBL/GenBank/DDBJ whole genome shotgun (WGS) entry which is preliminary data.</text>
</comment>
<feature type="domain" description="Cadherin" evidence="7">
    <location>
        <begin position="821"/>
        <end position="916"/>
    </location>
</feature>
<dbReference type="PROSITE" id="PS00232">
    <property type="entry name" value="CADHERIN_1"/>
    <property type="match status" value="3"/>
</dbReference>
<dbReference type="InterPro" id="IPR015919">
    <property type="entry name" value="Cadherin-like_sf"/>
</dbReference>
<feature type="domain" description="Cadherin" evidence="7">
    <location>
        <begin position="410"/>
        <end position="507"/>
    </location>
</feature>
<feature type="domain" description="Cadherin" evidence="7">
    <location>
        <begin position="1019"/>
        <end position="1122"/>
    </location>
</feature>
<dbReference type="PANTHER" id="PTHR24027:SF438">
    <property type="entry name" value="CADHERIN 23"/>
    <property type="match status" value="1"/>
</dbReference>
<proteinExistence type="predicted"/>
<gene>
    <name evidence="8" type="ORF">CAUJ_LOCUS4065</name>
</gene>
<dbReference type="EMBL" id="CAJGYM010000008">
    <property type="protein sequence ID" value="CAD6188146.1"/>
    <property type="molecule type" value="Genomic_DNA"/>
</dbReference>
<name>A0A8S1GWD5_9PELO</name>
<dbReference type="GO" id="GO:0005509">
    <property type="term" value="F:calcium ion binding"/>
    <property type="evidence" value="ECO:0007669"/>
    <property type="project" value="UniProtKB-UniRule"/>
</dbReference>
<evidence type="ECO:0000259" key="7">
    <source>
        <dbReference type="PROSITE" id="PS50268"/>
    </source>
</evidence>
<dbReference type="GO" id="GO:0016477">
    <property type="term" value="P:cell migration"/>
    <property type="evidence" value="ECO:0007669"/>
    <property type="project" value="TreeGrafter"/>
</dbReference>
<dbReference type="OrthoDB" id="6252479at2759"/>
<sequence length="1336" mass="148178">MNIDNGLFSESDVYVAMSERRGVVHRVVATDKDSGMNGRVRFELAEKHSSFSVDEKTGELSIGQASVFPQNITIRAYDYGSPPMSSQQILNIRVLNESRQRWHHFDEEEYVIDVDINTREDAVVYSFDGTLPLRLVPESSVFRLRGANIVVCSSALQPQEHRFTIVAESDRGVVDWAPVFVRVLRPAAPPPRISSTSCGTVSVEEGRSVNSVKRVFAVDAAKNATYRIQGVKPDFSINSANGVISMNALDRENLQEHLLVVIVEDGGKNDSCTVRVVVTDINDNEPQFAVETPQELLINSSRKVDDVIFRFRASDMDIGSNGKITFELIEDQSNALDLIPETGDLVLRRYGQHNDVVCSSVLSFPAAGSKEWMIRVRVADQGSPPMASERFIRMKNDLAAEETLPKPAFLRQSYISSVDEGLPRGQLVAKVATNFGDSPVTYSIVEGNLDSAFSVGLDGVIRTAQELDREIVERYHLKLIGTGQWAGQIETQVVVRVNNVNDNPPSFPAPRQKKVSEALPVGSYVFTVVANDVDGLRPLEYSLTNKRDLFHIDRFTGVVHLQSPLDYELEKEHVIRVNVTDGLFSATTTTTVVVLDANDNAPVFAKTFYDIQTEPLISLDTPIARIQAHDVDDGQNAQLVYFLADDEKRFKIAPDNGTLYFTHFPARNSTFLITAVAKDRGSPPLTSSVAVRVTVENATKQKRPVFSKPEYEFDVPENVTVSTVIGNISNEFDFLTYRVVDVEASKFFFVDRLGRVSVQQNLDRESRDSFTFLVEVDSETATEGRGASTARVVVRIKDVNDNSPVFGVAPIVFLRDGLQRGDVIAQLSASDEDFGENGRVSYRIFAGNDYGVVSLNSESGALLFNEWNDGQLFDYPDGSWSLLVEAHDHGKPSRWSTLTIPVTLKLTSWSGTAPFFVLPSYDSHVLEDTPLNSVIAHVKASNRYGLPNRNLIYSIKDNTDEKFGIDSSTGEMRLKSSLDWESASFYSMFVSVSDSHGRSAVVPLKIFVEPVDEYAPVFISNAYRFKVPITREIGDAIGEVQAVDEDGGKHGIVSYRIADLQSTVSIDPVTGVLSLRKSLGKRKNTTLEQITVVAMSPAKQSTTTVLFEFGQFANTSQLLSFFQLKYVQIFCLATVLLLFCLLIVMISCMACKNRDAENVPKKESLEIYSVEKRKLSDHPKPAIFNARAAGKACSMTSSSSMNSSAIRRVDLVSTRSHVDSGIDPDTVSVNSSVTDYLVSIGVNPNPIPARLKTNTTYDSLNNSILNEYIYARVDDVIPPGPINLSRTLDMMDPPRSTYSTQRPHAVPSFQPLTEIFSEIAEMQREERQRQYVQVEI</sequence>
<dbReference type="PROSITE" id="PS50268">
    <property type="entry name" value="CADHERIN_2"/>
    <property type="match status" value="10"/>
</dbReference>
<evidence type="ECO:0000256" key="2">
    <source>
        <dbReference type="ARBA" id="ARBA00022737"/>
    </source>
</evidence>
<dbReference type="CDD" id="cd11304">
    <property type="entry name" value="Cadherin_repeat"/>
    <property type="match status" value="10"/>
</dbReference>
<comment type="subcellular location">
    <subcellularLocation>
        <location evidence="1">Membrane</location>
    </subcellularLocation>
</comment>
<dbReference type="Pfam" id="PF00028">
    <property type="entry name" value="Cadherin"/>
    <property type="match status" value="5"/>
</dbReference>
<dbReference type="PANTHER" id="PTHR24027">
    <property type="entry name" value="CADHERIN-23"/>
    <property type="match status" value="1"/>
</dbReference>
<dbReference type="PRINTS" id="PR00205">
    <property type="entry name" value="CADHERIN"/>
</dbReference>
<feature type="domain" description="Cadherin" evidence="7">
    <location>
        <begin position="290"/>
        <end position="409"/>
    </location>
</feature>
<feature type="domain" description="Cadherin" evidence="7">
    <location>
        <begin position="24"/>
        <end position="105"/>
    </location>
</feature>
<organism evidence="8 9">
    <name type="scientific">Caenorhabditis auriculariae</name>
    <dbReference type="NCBI Taxonomy" id="2777116"/>
    <lineage>
        <taxon>Eukaryota</taxon>
        <taxon>Metazoa</taxon>
        <taxon>Ecdysozoa</taxon>
        <taxon>Nematoda</taxon>
        <taxon>Chromadorea</taxon>
        <taxon>Rhabditida</taxon>
        <taxon>Rhabditina</taxon>
        <taxon>Rhabditomorpha</taxon>
        <taxon>Rhabditoidea</taxon>
        <taxon>Rhabditidae</taxon>
        <taxon>Peloderinae</taxon>
        <taxon>Caenorhabditis</taxon>
    </lineage>
</organism>
<dbReference type="GO" id="GO:0016342">
    <property type="term" value="C:catenin complex"/>
    <property type="evidence" value="ECO:0007669"/>
    <property type="project" value="TreeGrafter"/>
</dbReference>
<dbReference type="InterPro" id="IPR002126">
    <property type="entry name" value="Cadherin-like_dom"/>
</dbReference>
<dbReference type="SUPFAM" id="SSF49313">
    <property type="entry name" value="Cadherin-like"/>
    <property type="match status" value="10"/>
</dbReference>
<evidence type="ECO:0000313" key="8">
    <source>
        <dbReference type="EMBL" id="CAD6188146.1"/>
    </source>
</evidence>
<keyword evidence="2" id="KW-0677">Repeat</keyword>
<evidence type="ECO:0000256" key="4">
    <source>
        <dbReference type="ARBA" id="ARBA00023136"/>
    </source>
</evidence>
<keyword evidence="9" id="KW-1185">Reference proteome</keyword>
<evidence type="ECO:0000256" key="6">
    <source>
        <dbReference type="SAM" id="Phobius"/>
    </source>
</evidence>
<feature type="transmembrane region" description="Helical" evidence="6">
    <location>
        <begin position="1126"/>
        <end position="1151"/>
    </location>
</feature>
<evidence type="ECO:0000256" key="3">
    <source>
        <dbReference type="ARBA" id="ARBA00022837"/>
    </source>
</evidence>
<reference evidence="8" key="1">
    <citation type="submission" date="2020-10" db="EMBL/GenBank/DDBJ databases">
        <authorList>
            <person name="Kikuchi T."/>
        </authorList>
    </citation>
    <scope>NUCLEOTIDE SEQUENCE</scope>
    <source>
        <strain evidence="8">NKZ352</strain>
    </source>
</reference>
<evidence type="ECO:0000256" key="1">
    <source>
        <dbReference type="ARBA" id="ARBA00004370"/>
    </source>
</evidence>
<evidence type="ECO:0000256" key="5">
    <source>
        <dbReference type="PROSITE-ProRule" id="PRU00043"/>
    </source>
</evidence>
<protein>
    <recommendedName>
        <fullName evidence="7">Cadherin domain-containing protein</fullName>
    </recommendedName>
</protein>
<dbReference type="Gene3D" id="2.60.40.60">
    <property type="entry name" value="Cadherins"/>
    <property type="match status" value="10"/>
</dbReference>
<keyword evidence="4 6" id="KW-0472">Membrane</keyword>
<dbReference type="GO" id="GO:0045296">
    <property type="term" value="F:cadherin binding"/>
    <property type="evidence" value="ECO:0007669"/>
    <property type="project" value="TreeGrafter"/>
</dbReference>
<keyword evidence="6" id="KW-0812">Transmembrane</keyword>
<feature type="domain" description="Cadherin" evidence="7">
    <location>
        <begin position="195"/>
        <end position="288"/>
    </location>
</feature>
<feature type="domain" description="Cadherin" evidence="7">
    <location>
        <begin position="507"/>
        <end position="604"/>
    </location>
</feature>
<dbReference type="GO" id="GO:0007156">
    <property type="term" value="P:homophilic cell adhesion via plasma membrane adhesion molecules"/>
    <property type="evidence" value="ECO:0007669"/>
    <property type="project" value="InterPro"/>
</dbReference>
<dbReference type="InterPro" id="IPR020894">
    <property type="entry name" value="Cadherin_CS"/>
</dbReference>